<evidence type="ECO:0000259" key="1">
    <source>
        <dbReference type="Pfam" id="PF18582"/>
    </source>
</evidence>
<dbReference type="RefSeq" id="WP_303493248.1">
    <property type="nucleotide sequence ID" value="NZ_JAUOPB010000010.1"/>
</dbReference>
<dbReference type="Proteomes" id="UP001169760">
    <property type="component" value="Unassembled WGS sequence"/>
</dbReference>
<protein>
    <recommendedName>
        <fullName evidence="1">Hydrazine synthase alpha subunit middle domain-containing protein</fullName>
    </recommendedName>
</protein>
<reference evidence="2" key="1">
    <citation type="submission" date="2023-07" db="EMBL/GenBank/DDBJ databases">
        <title>Genome content predicts the carbon catabolic preferences of heterotrophic bacteria.</title>
        <authorList>
            <person name="Gralka M."/>
        </authorList>
    </citation>
    <scope>NUCLEOTIDE SEQUENCE</scope>
    <source>
        <strain evidence="2">I3M17_2</strain>
    </source>
</reference>
<dbReference type="Gene3D" id="2.120.10.30">
    <property type="entry name" value="TolB, C-terminal domain"/>
    <property type="match status" value="1"/>
</dbReference>
<dbReference type="EMBL" id="JAUOPB010000010">
    <property type="protein sequence ID" value="MDO6423645.1"/>
    <property type="molecule type" value="Genomic_DNA"/>
</dbReference>
<comment type="caution">
    <text evidence="2">The sequence shown here is derived from an EMBL/GenBank/DDBJ whole genome shotgun (WGS) entry which is preliminary data.</text>
</comment>
<feature type="domain" description="Hydrazine synthase alpha subunit middle" evidence="1">
    <location>
        <begin position="580"/>
        <end position="645"/>
    </location>
</feature>
<gene>
    <name evidence="2" type="ORF">Q4521_14275</name>
</gene>
<name>A0AAW7X724_9GAMM</name>
<dbReference type="Pfam" id="PF18582">
    <property type="entry name" value="HZS_alpha"/>
    <property type="match status" value="1"/>
</dbReference>
<dbReference type="InterPro" id="IPR040698">
    <property type="entry name" value="HZS_alpha_mid"/>
</dbReference>
<dbReference type="AlphaFoldDB" id="A0AAW7X724"/>
<accession>A0AAW7X724</accession>
<proteinExistence type="predicted"/>
<sequence>MNKYWLYTFTSACVLAALGGCDASNGDLQGGSSSGQDPDPVVVDFPIAYVERPLPRDDESGMLLADNVLDPAAFKPGAKLIIKDRAAVAASEIVLTAGVFGSADTDGEEPLYDVKDLETSDDGLKLIFAMRAPADEDADEDEQPTWNIWEYDRETDVLRRIIQSDITAEAGEDVAPYYLPDGRIVFSSTRQRRSKAILLDENKPQFAALTEDREQEAFLLHVMDDDGSNIEQLTFNQSHDLHPTVLDNGQILFLRWDNFDDRGGMDRLSLYTINPDGTNPALAYGYHSQLTGTNNTEGVFNQPRQLQNGKVLVNLRPREFDQLGGDLVEIDIDGYTDLSQAAGSNMGGVGPAQEVATNAPVHTDGTPSPHGFFSSAYPMADNTGRYLVSWSPCVVRGYRFGTYVNASLQLIDVAGDFVNRDGELLAEGQTAITIEDDEVGTFPCNDRTLASTAVVLAEPMYGLWVYDPVIATQSPVDLATPNRMVTEAVIMEPVAPATHLETTLRDQDRAALVEQDVGVVHIHSVYDLDGEDTSPAGIIATADPMQVAPDERPARFLRVLKAVSLPDDDVFDFNLGVADGAGNFRMKDILGYVPVEPDGSAMFKVPADVAVTFSVVNAEGKRISERHQNWFTVRAGEVRQCTGCHARDSEVPHGNAAKDLGSINMGALSSSHFPNTVLLDTLDPMNPLPQLPPNVGETMAAYYARINSSSSSTVDGARTPSVNIYFEDEWTDETTGLTKADIIDFSYNDLNSPAPTTNSACINNWNSLCRVVINYEDHIHPIWEASRMIDRGMGEEDFTCTTCHSAVDEAGLQKLPAGERQLELTGELSQVNNNYMVSYAELFLASPVYELNPETGILQPETEHKQVDGVFVYYARQTIVDEDGNEEVIDIEAPLDTEFELVLDEEGQPIPVIVNTDRTFGRVMVPGRALSSQVFFNTFSQAGATVDHRGLLSGAELKLISEWLDIGAQYYSNPFDAPPD</sequence>
<dbReference type="SUPFAM" id="SSF82171">
    <property type="entry name" value="DPP6 N-terminal domain-like"/>
    <property type="match status" value="1"/>
</dbReference>
<dbReference type="PROSITE" id="PS51257">
    <property type="entry name" value="PROKAR_LIPOPROTEIN"/>
    <property type="match status" value="1"/>
</dbReference>
<evidence type="ECO:0000313" key="2">
    <source>
        <dbReference type="EMBL" id="MDO6423645.1"/>
    </source>
</evidence>
<evidence type="ECO:0000313" key="3">
    <source>
        <dbReference type="Proteomes" id="UP001169760"/>
    </source>
</evidence>
<dbReference type="InterPro" id="IPR011659">
    <property type="entry name" value="WD40"/>
</dbReference>
<organism evidence="2 3">
    <name type="scientific">Saccharophagus degradans</name>
    <dbReference type="NCBI Taxonomy" id="86304"/>
    <lineage>
        <taxon>Bacteria</taxon>
        <taxon>Pseudomonadati</taxon>
        <taxon>Pseudomonadota</taxon>
        <taxon>Gammaproteobacteria</taxon>
        <taxon>Cellvibrionales</taxon>
        <taxon>Cellvibrionaceae</taxon>
        <taxon>Saccharophagus</taxon>
    </lineage>
</organism>
<dbReference type="InterPro" id="IPR011042">
    <property type="entry name" value="6-blade_b-propeller_TolB-like"/>
</dbReference>
<dbReference type="Pfam" id="PF07676">
    <property type="entry name" value="PD40"/>
    <property type="match status" value="1"/>
</dbReference>